<dbReference type="RefSeq" id="XP_070898508.1">
    <property type="nucleotide sequence ID" value="XM_071045792.1"/>
</dbReference>
<dbReference type="GeneID" id="98160956"/>
<protein>
    <submittedName>
        <fullName evidence="1">Uncharacterized protein</fullName>
    </submittedName>
</protein>
<dbReference type="Proteomes" id="UP001610444">
    <property type="component" value="Unassembled WGS sequence"/>
</dbReference>
<keyword evidence="2" id="KW-1185">Reference proteome</keyword>
<evidence type="ECO:0000313" key="1">
    <source>
        <dbReference type="EMBL" id="KAL2848973.1"/>
    </source>
</evidence>
<dbReference type="EMBL" id="JBFXLR010000024">
    <property type="protein sequence ID" value="KAL2848973.1"/>
    <property type="molecule type" value="Genomic_DNA"/>
</dbReference>
<name>A0ABR4K9K5_9EURO</name>
<accession>A0ABR4K9K5</accession>
<comment type="caution">
    <text evidence="1">The sequence shown here is derived from an EMBL/GenBank/DDBJ whole genome shotgun (WGS) entry which is preliminary data.</text>
</comment>
<reference evidence="1 2" key="1">
    <citation type="submission" date="2024-07" db="EMBL/GenBank/DDBJ databases">
        <title>Section-level genome sequencing and comparative genomics of Aspergillus sections Usti and Cavernicolus.</title>
        <authorList>
            <consortium name="Lawrence Berkeley National Laboratory"/>
            <person name="Nybo J.L."/>
            <person name="Vesth T.C."/>
            <person name="Theobald S."/>
            <person name="Frisvad J.C."/>
            <person name="Larsen T.O."/>
            <person name="Kjaerboelling I."/>
            <person name="Rothschild-Mancinelli K."/>
            <person name="Lyhne E.K."/>
            <person name="Kogle M.E."/>
            <person name="Barry K."/>
            <person name="Clum A."/>
            <person name="Na H."/>
            <person name="Ledsgaard L."/>
            <person name="Lin J."/>
            <person name="Lipzen A."/>
            <person name="Kuo A."/>
            <person name="Riley R."/>
            <person name="Mondo S."/>
            <person name="LaButti K."/>
            <person name="Haridas S."/>
            <person name="Pangalinan J."/>
            <person name="Salamov A.A."/>
            <person name="Simmons B.A."/>
            <person name="Magnuson J.K."/>
            <person name="Chen J."/>
            <person name="Drula E."/>
            <person name="Henrissat B."/>
            <person name="Wiebenga A."/>
            <person name="Lubbers R.J."/>
            <person name="Gomes A.C."/>
            <person name="Macurrencykelacurrency M.R."/>
            <person name="Stajich J."/>
            <person name="Grigoriev I.V."/>
            <person name="Mortensen U.H."/>
            <person name="De vries R.P."/>
            <person name="Baker S.E."/>
            <person name="Andersen M.R."/>
        </authorList>
    </citation>
    <scope>NUCLEOTIDE SEQUENCE [LARGE SCALE GENOMIC DNA]</scope>
    <source>
        <strain evidence="1 2">CBS 756.74</strain>
    </source>
</reference>
<proteinExistence type="predicted"/>
<gene>
    <name evidence="1" type="ORF">BJX68DRAFT_267321</name>
</gene>
<organism evidence="1 2">
    <name type="scientific">Aspergillus pseudodeflectus</name>
    <dbReference type="NCBI Taxonomy" id="176178"/>
    <lineage>
        <taxon>Eukaryota</taxon>
        <taxon>Fungi</taxon>
        <taxon>Dikarya</taxon>
        <taxon>Ascomycota</taxon>
        <taxon>Pezizomycotina</taxon>
        <taxon>Eurotiomycetes</taxon>
        <taxon>Eurotiomycetidae</taxon>
        <taxon>Eurotiales</taxon>
        <taxon>Aspergillaceae</taxon>
        <taxon>Aspergillus</taxon>
        <taxon>Aspergillus subgen. Nidulantes</taxon>
    </lineage>
</organism>
<evidence type="ECO:0000313" key="2">
    <source>
        <dbReference type="Proteomes" id="UP001610444"/>
    </source>
</evidence>
<sequence>MAKSANVNHNLRLGAGNRLANFPDLWVCYPRAYLLISNSIDYSLSVGRLPHDNDIPEFLLNTPPDTPKVRLPWMTKTDLINPSDATGADFWCHSYCPPTRPLSIIRPQTDAMPMPNAIAGGPVVGMNKPPLQVQTLPGALWQDGADMRTCTITTLRP</sequence>